<dbReference type="PROSITE" id="PS00330">
    <property type="entry name" value="HEMOLYSIN_CALCIUM"/>
    <property type="match status" value="1"/>
</dbReference>
<protein>
    <recommendedName>
        <fullName evidence="5">Ig-like domain-containing protein</fullName>
    </recommendedName>
</protein>
<dbReference type="InterPro" id="IPR001343">
    <property type="entry name" value="Hemolysn_Ca-bd"/>
</dbReference>
<dbReference type="SUPFAM" id="SSF51120">
    <property type="entry name" value="beta-Roll"/>
    <property type="match status" value="2"/>
</dbReference>
<proteinExistence type="predicted"/>
<dbReference type="Proteomes" id="UP000501366">
    <property type="component" value="Chromosome"/>
</dbReference>
<evidence type="ECO:0000256" key="1">
    <source>
        <dbReference type="ARBA" id="ARBA00022837"/>
    </source>
</evidence>
<keyword evidence="1" id="KW-0106">Calcium</keyword>
<dbReference type="EMBL" id="CP015030">
    <property type="protein sequence ID" value="QIM67782.1"/>
    <property type="molecule type" value="Genomic_DNA"/>
</dbReference>
<accession>A0A6G8JKP7</accession>
<dbReference type="KEGG" id="mgra:A4G16_10645"/>
<evidence type="ECO:0000256" key="2">
    <source>
        <dbReference type="SAM" id="MobiDB-lite"/>
    </source>
</evidence>
<evidence type="ECO:0000313" key="3">
    <source>
        <dbReference type="EMBL" id="QIM67782.1"/>
    </source>
</evidence>
<sequence length="1863" mass="200705">MSQYTIKVITKAAENSIPLTHSSNTAKIQAQENAKYQIFDEQGELIVNPKVEKINEDDLAVYLDNSSEPSFILEDYYSVYPIEDSAYLAEISASLATSSREAPFVLASEVASAGLTSKILYGLGAAALIGGALALSGGSGGSSGSAPAKPAEKPKDDKNVEEDKKAEENKEETPNTTGESINVTLSFNSVTSDNLVNLSESKDEVVVSGQFTADKSFTQAQVWLEIGSERFKATVTGTTFSAKIPGTLLAQHQQVKASVSIENGQSKGNAESVHSYGVDTEIVHPNITLNTIADDNIVNIAESNQAVLKVGGKVTNVPGSEAKPNDKVIVKIGEQTFVTTLKSDLSFEIAASGQLLAKNRKISVELETTDNAGNAIKTLAEKAYTVDLLIVNPEIQINAIATDDILNATELKNDVVISGSVTNVGESAVKKDDAITLEIGSHRITTKLDEQLKFSISVSGEWLKDNDRIDVTLTTEDPAGNRKESQASRNYKIDKEIEHPKITFDVVTYDNTINQTEGTSGQNVAVSGKVENVDGSEAKIGDKVILTIGDRQFEAMLTDDLTFSVNVPGDVLVNTELKVKASLLTKDIAGNELVTNAEHSYFIDQVIADPTITIENITPDNIVNIQESGEKIIVRGKVENVVNSAAKANDKVVIKIGERTFETSLQADLSFSVEVDGTLLAKNNSIEATLTTQDTAENRLTTVKTHNYLVDTDIAAPNLIIDKIATDDIINAVEKKAETILVTGKAVNVAHAEAKEGDVVTLTVGQSQVTGKLDRELKFSIPVSTIALVNHKEISANLSTQDSALNSITAQASKTVSVDDSFNVSVSVSDIAVDNKVNKQEAAGQITLSGTYTAEADVKAGSVVITLLINNQERAAEVNTQNNTWQLVVAGGDLALAEGENRIVAKIKAEDTAGNPAESTTTQAYQVDTVLNKPVVTITSIAEDDVIDATEVNGKIKIKGIVENAEGDNPVVVLCPCQSCASGWKEVEATVVDGKFEVEVTVSETSLANARLESSKRKVKANYTAKDEAGNEEAADEASRPYELDLYSEINITKVGNNFDATPAMMTRIYGSVQEFEFMKFSNRTFNWYNEGQNARFIRTATLVIGEKSYKVGFNGKAKTFQVDIPNEDLVGLAGKSVSLNFNDDVNYRISEERVYGTLVVNGKHNIYGAQSVPVAKRFTLTGDILEQNGQNSYTVKTITDKSEISGTVTGSDVKVGDGIEVKVGDKVFTTEVKAGNVFSLEVDNKVLRDNESKVVAATLKNSGGAVSDVESYASANSLNGEFVSRHSRVVKATRQIDSTKENYNFFYPIDLLEVNDTSNSGFLGRYAVGGQDEPLKIKYHFLMRNELSSVPANVQGASSSSTGKPSWGFEDDPKLANYFREAYKTIEKFTNLKFEEVGSYQEVADGKGTLIMLLKYKANLNSASAFASPGGNITWNTNLDYWGGGDDYVFYNALHEITHTFNMKHMNEPFSANKIPEASVEFSNMSYTAHPLTEGMRELRLYDLAYLHYRFGVNREHRAGNDVYTFKNYNGRSADGDIYIWDGGGVDTFDASNEKESVTVNLTPGSWNYRGAARTKYFAVEAAETYDRAAYFGLPSDTPFANKFPGSFTDTKTFNNYTEGQSFIGYGTQIENLIGSKFDDKLTGNKAANNIFGGDGVDTIAGGEGDDFINGGLGDDLMFGNQGNDTYVIDSVADVVTEEVDQGTDHIYSLVNYTLDANVENLTLIGTTAKNGTGNALNNEIRGNDAGNTLNGLAGNDILIGGLGVDTLSGGEGQDTFVFESSLNGKVDTITDFVVGQDKIKLSATIFSAISADLSNIKEHLFYDTASGKLSYNSQNSGADNATPFAIVAGLQNLEGDKFIIG</sequence>
<dbReference type="PRINTS" id="PR00313">
    <property type="entry name" value="CABNDNGRPT"/>
</dbReference>
<dbReference type="Gene3D" id="2.150.10.10">
    <property type="entry name" value="Serralysin-like metalloprotease, C-terminal"/>
    <property type="match status" value="2"/>
</dbReference>
<name>A0A6G8JKP7_9PAST</name>
<dbReference type="RefSeq" id="WP_165889852.1">
    <property type="nucleotide sequence ID" value="NZ_CP015030.1"/>
</dbReference>
<gene>
    <name evidence="3" type="ORF">A4G16_10645</name>
</gene>
<dbReference type="GO" id="GO:0005509">
    <property type="term" value="F:calcium ion binding"/>
    <property type="evidence" value="ECO:0007669"/>
    <property type="project" value="InterPro"/>
</dbReference>
<dbReference type="Gene3D" id="2.60.40.10">
    <property type="entry name" value="Immunoglobulins"/>
    <property type="match status" value="9"/>
</dbReference>
<evidence type="ECO:0000313" key="4">
    <source>
        <dbReference type="Proteomes" id="UP000501366"/>
    </source>
</evidence>
<reference evidence="3 4" key="1">
    <citation type="submission" date="2016-03" db="EMBL/GenBank/DDBJ databases">
        <authorList>
            <person name="Bojesen A.M."/>
            <person name="Planet P."/>
            <person name="Hansen M.J."/>
        </authorList>
    </citation>
    <scope>NUCLEOTIDE SEQUENCE [LARGE SCALE GENOMIC DNA]</scope>
    <source>
        <strain evidence="3 4">B 234/94</strain>
    </source>
</reference>
<evidence type="ECO:0008006" key="5">
    <source>
        <dbReference type="Google" id="ProtNLM"/>
    </source>
</evidence>
<dbReference type="SUPFAM" id="SSF55486">
    <property type="entry name" value="Metalloproteases ('zincins'), catalytic domain"/>
    <property type="match status" value="1"/>
</dbReference>
<dbReference type="NCBIfam" id="NF012196">
    <property type="entry name" value="Ig_like_ice"/>
    <property type="match status" value="6"/>
</dbReference>
<organism evidence="3 4">
    <name type="scientific">Mannheimia granulomatis</name>
    <dbReference type="NCBI Taxonomy" id="85402"/>
    <lineage>
        <taxon>Bacteria</taxon>
        <taxon>Pseudomonadati</taxon>
        <taxon>Pseudomonadota</taxon>
        <taxon>Gammaproteobacteria</taxon>
        <taxon>Pasteurellales</taxon>
        <taxon>Pasteurellaceae</taxon>
        <taxon>Mannheimia</taxon>
    </lineage>
</organism>
<dbReference type="GO" id="GO:0005615">
    <property type="term" value="C:extracellular space"/>
    <property type="evidence" value="ECO:0007669"/>
    <property type="project" value="InterPro"/>
</dbReference>
<dbReference type="InterPro" id="IPR018511">
    <property type="entry name" value="Hemolysin-typ_Ca-bd_CS"/>
</dbReference>
<feature type="region of interest" description="Disordered" evidence="2">
    <location>
        <begin position="140"/>
        <end position="182"/>
    </location>
</feature>
<feature type="compositionally biased region" description="Basic and acidic residues" evidence="2">
    <location>
        <begin position="150"/>
        <end position="173"/>
    </location>
</feature>
<dbReference type="InterPro" id="IPR013783">
    <property type="entry name" value="Ig-like_fold"/>
</dbReference>
<dbReference type="InterPro" id="IPR049826">
    <property type="entry name" value="Ig-like_ice"/>
</dbReference>
<dbReference type="NCBIfam" id="NF033510">
    <property type="entry name" value="Ca_tandemer"/>
    <property type="match status" value="5"/>
</dbReference>
<dbReference type="InterPro" id="IPR011049">
    <property type="entry name" value="Serralysin-like_metalloprot_C"/>
</dbReference>
<dbReference type="Pfam" id="PF00353">
    <property type="entry name" value="HemolysinCabind"/>
    <property type="match status" value="2"/>
</dbReference>